<feature type="signal peptide" evidence="1">
    <location>
        <begin position="1"/>
        <end position="19"/>
    </location>
</feature>
<accession>A0A558BRZ7</accession>
<dbReference type="EMBL" id="VMRJ01000004">
    <property type="protein sequence ID" value="TVT39245.1"/>
    <property type="molecule type" value="Genomic_DNA"/>
</dbReference>
<gene>
    <name evidence="2" type="ORF">FNT36_16440</name>
</gene>
<dbReference type="OrthoDB" id="4301792at2"/>
<sequence length="161" mass="18031">MSVLINKVLLASWLVLVNARLLSGHSASNSFAHNSIVNTKGPSYEYYKLPSATELSSVELELMKNILANAVRDYNRRISKRFSDMRIVQPNYGIQYKVTLSQNGDKLVEINAFAKEVGNDSHYRNLNSEEVIVFDGGSSFFNTTINLKTKKASVIRIHGFA</sequence>
<keyword evidence="3" id="KW-1185">Reference proteome</keyword>
<dbReference type="Proteomes" id="UP000317624">
    <property type="component" value="Unassembled WGS sequence"/>
</dbReference>
<dbReference type="RefSeq" id="WP_144849916.1">
    <property type="nucleotide sequence ID" value="NZ_VMRJ01000004.1"/>
</dbReference>
<reference evidence="2 3" key="1">
    <citation type="submission" date="2019-07" db="EMBL/GenBank/DDBJ databases">
        <title>Hymenobacter sp. straun FUR1 Genome sequencing and assembly.</title>
        <authorList>
            <person name="Chhetri G."/>
        </authorList>
    </citation>
    <scope>NUCLEOTIDE SEQUENCE [LARGE SCALE GENOMIC DNA]</scope>
    <source>
        <strain evidence="2 3">Fur1</strain>
    </source>
</reference>
<proteinExistence type="predicted"/>
<evidence type="ECO:0000313" key="2">
    <source>
        <dbReference type="EMBL" id="TVT39245.1"/>
    </source>
</evidence>
<protein>
    <recommendedName>
        <fullName evidence="4">FTP domain-containing protein</fullName>
    </recommendedName>
</protein>
<evidence type="ECO:0008006" key="4">
    <source>
        <dbReference type="Google" id="ProtNLM"/>
    </source>
</evidence>
<evidence type="ECO:0000313" key="3">
    <source>
        <dbReference type="Proteomes" id="UP000317624"/>
    </source>
</evidence>
<organism evidence="2 3">
    <name type="scientific">Hymenobacter setariae</name>
    <dbReference type="NCBI Taxonomy" id="2594794"/>
    <lineage>
        <taxon>Bacteria</taxon>
        <taxon>Pseudomonadati</taxon>
        <taxon>Bacteroidota</taxon>
        <taxon>Cytophagia</taxon>
        <taxon>Cytophagales</taxon>
        <taxon>Hymenobacteraceae</taxon>
        <taxon>Hymenobacter</taxon>
    </lineage>
</organism>
<evidence type="ECO:0000256" key="1">
    <source>
        <dbReference type="SAM" id="SignalP"/>
    </source>
</evidence>
<dbReference type="AlphaFoldDB" id="A0A558BRZ7"/>
<feature type="chain" id="PRO_5035269005" description="FTP domain-containing protein" evidence="1">
    <location>
        <begin position="20"/>
        <end position="161"/>
    </location>
</feature>
<comment type="caution">
    <text evidence="2">The sequence shown here is derived from an EMBL/GenBank/DDBJ whole genome shotgun (WGS) entry which is preliminary data.</text>
</comment>
<keyword evidence="1" id="KW-0732">Signal</keyword>
<name>A0A558BRZ7_9BACT</name>